<sequence length="316" mass="36550">MADFGELKRKGLREIWQHEATAFTPWLARNIDALGDALGMELELAGEEVAVGDFSLDLLANDLGTGGKVIIENQLTPSDHDHLGKLITYAAGFGAEKVIWLAETLREEHRQALEWLNQRTDEETQFFAVTVEVLQIDNSRPAYDFKALVLPNEWQKTAKRRRNAPSSDKGDRYREFYQRLIDELREKHYFTGARIGQPQNWYSFSSGHTGIRYGLVFTQGNKVRVELYIDLGDVEKNQRVFDYLEQRKPEVENDYGAPLSWEKMDNRRASRIAIYCEGSIQDDGETLDDIREWSVEELLRMKRVFSERVRSAVRLL</sequence>
<name>A0ABS9PDZ2_9GAMM</name>
<evidence type="ECO:0000313" key="3">
    <source>
        <dbReference type="Proteomes" id="UP000814385"/>
    </source>
</evidence>
<accession>A0ABS9PDZ2</accession>
<dbReference type="EMBL" id="JABFUC010000015">
    <property type="protein sequence ID" value="MCG6659340.1"/>
    <property type="molecule type" value="Genomic_DNA"/>
</dbReference>
<dbReference type="Proteomes" id="UP000814385">
    <property type="component" value="Unassembled WGS sequence"/>
</dbReference>
<dbReference type="InterPro" id="IPR025364">
    <property type="entry name" value="DUF4268"/>
</dbReference>
<evidence type="ECO:0000313" key="2">
    <source>
        <dbReference type="EMBL" id="MCG6659340.1"/>
    </source>
</evidence>
<feature type="domain" description="DUF4268" evidence="1">
    <location>
        <begin position="173"/>
        <end position="308"/>
    </location>
</feature>
<dbReference type="Gene3D" id="3.40.1350.10">
    <property type="match status" value="1"/>
</dbReference>
<dbReference type="InterPro" id="IPR011856">
    <property type="entry name" value="tRNA_endonuc-like_dom_sf"/>
</dbReference>
<reference evidence="2 3" key="1">
    <citation type="submission" date="2020-05" db="EMBL/GenBank/DDBJ databases">
        <title>Comparative genomic analysis of denitrifying bacteria from Halomonas genus.</title>
        <authorList>
            <person name="Wang L."/>
            <person name="Shao Z."/>
        </authorList>
    </citation>
    <scope>NUCLEOTIDE SEQUENCE [LARGE SCALE GENOMIC DNA]</scope>
    <source>
        <strain evidence="2 3">A4</strain>
    </source>
</reference>
<protein>
    <submittedName>
        <fullName evidence="2">DUF4268 domain-containing protein</fullName>
    </submittedName>
</protein>
<dbReference type="RefSeq" id="WP_238978488.1">
    <property type="nucleotide sequence ID" value="NZ_JABFUC010000015.1"/>
</dbReference>
<organism evidence="2 3">
    <name type="scientific">Billgrantia campisalis</name>
    <dbReference type="NCBI Taxonomy" id="74661"/>
    <lineage>
        <taxon>Bacteria</taxon>
        <taxon>Pseudomonadati</taxon>
        <taxon>Pseudomonadota</taxon>
        <taxon>Gammaproteobacteria</taxon>
        <taxon>Oceanospirillales</taxon>
        <taxon>Halomonadaceae</taxon>
        <taxon>Billgrantia</taxon>
    </lineage>
</organism>
<evidence type="ECO:0000259" key="1">
    <source>
        <dbReference type="Pfam" id="PF14088"/>
    </source>
</evidence>
<keyword evidence="3" id="KW-1185">Reference proteome</keyword>
<proteinExistence type="predicted"/>
<dbReference type="Pfam" id="PF14088">
    <property type="entry name" value="DUF4268"/>
    <property type="match status" value="1"/>
</dbReference>
<comment type="caution">
    <text evidence="2">The sequence shown here is derived from an EMBL/GenBank/DDBJ whole genome shotgun (WGS) entry which is preliminary data.</text>
</comment>
<gene>
    <name evidence="2" type="ORF">HOP52_16410</name>
</gene>